<reference evidence="2" key="1">
    <citation type="submission" date="2014-11" db="EMBL/GenBank/DDBJ databases">
        <authorList>
            <person name="Amaro Gonzalez C."/>
        </authorList>
    </citation>
    <scope>NUCLEOTIDE SEQUENCE</scope>
</reference>
<keyword evidence="1" id="KW-0732">Signal</keyword>
<evidence type="ECO:0000256" key="1">
    <source>
        <dbReference type="SAM" id="SignalP"/>
    </source>
</evidence>
<organism evidence="2">
    <name type="scientific">Anguilla anguilla</name>
    <name type="common">European freshwater eel</name>
    <name type="synonym">Muraena anguilla</name>
    <dbReference type="NCBI Taxonomy" id="7936"/>
    <lineage>
        <taxon>Eukaryota</taxon>
        <taxon>Metazoa</taxon>
        <taxon>Chordata</taxon>
        <taxon>Craniata</taxon>
        <taxon>Vertebrata</taxon>
        <taxon>Euteleostomi</taxon>
        <taxon>Actinopterygii</taxon>
        <taxon>Neopterygii</taxon>
        <taxon>Teleostei</taxon>
        <taxon>Anguilliformes</taxon>
        <taxon>Anguillidae</taxon>
        <taxon>Anguilla</taxon>
    </lineage>
</organism>
<evidence type="ECO:0000313" key="2">
    <source>
        <dbReference type="EMBL" id="JAH84404.1"/>
    </source>
</evidence>
<reference evidence="2" key="2">
    <citation type="journal article" date="2015" name="Fish Shellfish Immunol.">
        <title>Early steps in the European eel (Anguilla anguilla)-Vibrio vulnificus interaction in the gills: Role of the RtxA13 toxin.</title>
        <authorList>
            <person name="Callol A."/>
            <person name="Pajuelo D."/>
            <person name="Ebbesson L."/>
            <person name="Teles M."/>
            <person name="MacKenzie S."/>
            <person name="Amaro C."/>
        </authorList>
    </citation>
    <scope>NUCLEOTIDE SEQUENCE</scope>
</reference>
<accession>A0A0E9W1Z4</accession>
<sequence length="44" mass="5037">MFVVSAAWLAAAWWFGAHLMPWTLDDLKPFSQQMCSIYISIICS</sequence>
<feature type="chain" id="PRO_5002434596" description="Frizzled/Smoothened transmembrane domain-containing protein" evidence="1">
    <location>
        <begin position="20"/>
        <end position="44"/>
    </location>
</feature>
<evidence type="ECO:0008006" key="3">
    <source>
        <dbReference type="Google" id="ProtNLM"/>
    </source>
</evidence>
<proteinExistence type="predicted"/>
<dbReference type="AlphaFoldDB" id="A0A0E9W1Z4"/>
<protein>
    <recommendedName>
        <fullName evidence="3">Frizzled/Smoothened transmembrane domain-containing protein</fullName>
    </recommendedName>
</protein>
<feature type="signal peptide" evidence="1">
    <location>
        <begin position="1"/>
        <end position="19"/>
    </location>
</feature>
<dbReference type="EMBL" id="GBXM01024173">
    <property type="protein sequence ID" value="JAH84404.1"/>
    <property type="molecule type" value="Transcribed_RNA"/>
</dbReference>
<name>A0A0E9W1Z4_ANGAN</name>